<evidence type="ECO:0000313" key="9">
    <source>
        <dbReference type="Proteomes" id="UP000237481"/>
    </source>
</evidence>
<keyword evidence="2" id="KW-0378">Hydrolase</keyword>
<evidence type="ECO:0000256" key="4">
    <source>
        <dbReference type="SAM" id="SignalP"/>
    </source>
</evidence>
<protein>
    <submittedName>
        <fullName evidence="8">Beta-glucuronidase</fullName>
    </submittedName>
</protein>
<dbReference type="InterPro" id="IPR006102">
    <property type="entry name" value="Ig-like_GH2"/>
</dbReference>
<dbReference type="OrthoDB" id="408320at2759"/>
<evidence type="ECO:0000259" key="6">
    <source>
        <dbReference type="Pfam" id="PF02836"/>
    </source>
</evidence>
<dbReference type="AlphaFoldDB" id="A0A2S4KPJ7"/>
<dbReference type="GO" id="GO:0004553">
    <property type="term" value="F:hydrolase activity, hydrolyzing O-glycosyl compounds"/>
    <property type="evidence" value="ECO:0007669"/>
    <property type="project" value="InterPro"/>
</dbReference>
<dbReference type="Pfam" id="PF02837">
    <property type="entry name" value="Glyco_hydro_2_N"/>
    <property type="match status" value="1"/>
</dbReference>
<evidence type="ECO:0000256" key="1">
    <source>
        <dbReference type="ARBA" id="ARBA00007401"/>
    </source>
</evidence>
<dbReference type="PANTHER" id="PTHR42732:SF2">
    <property type="entry name" value="BETA-MANNOSIDASE"/>
    <property type="match status" value="1"/>
</dbReference>
<accession>A0A2S4KPJ7</accession>
<dbReference type="Pfam" id="PF02836">
    <property type="entry name" value="Glyco_hydro_2_C"/>
    <property type="match status" value="1"/>
</dbReference>
<keyword evidence="3" id="KW-0326">Glycosidase</keyword>
<organism evidence="8 9">
    <name type="scientific">Tolypocladium paradoxum</name>
    <dbReference type="NCBI Taxonomy" id="94208"/>
    <lineage>
        <taxon>Eukaryota</taxon>
        <taxon>Fungi</taxon>
        <taxon>Dikarya</taxon>
        <taxon>Ascomycota</taxon>
        <taxon>Pezizomycotina</taxon>
        <taxon>Sordariomycetes</taxon>
        <taxon>Hypocreomycetidae</taxon>
        <taxon>Hypocreales</taxon>
        <taxon>Ophiocordycipitaceae</taxon>
        <taxon>Tolypocladium</taxon>
    </lineage>
</organism>
<dbReference type="Pfam" id="PF00703">
    <property type="entry name" value="Glyco_hydro_2"/>
    <property type="match status" value="1"/>
</dbReference>
<sequence length="637" mass="71869">MHFMLASLLDSLILLHYLATASSPPNTKRSPVPYKVQTPPLDTDWTYKVGTNPWPEYPRPQLRRDVWQSLNGIWTYQGAGTTAALSSLPNGLLDREIMIPSCVESALSGIQELGVTNMWFARNFKVPKSWDGKTTLLIFEAVDYEATVFVNGVKAGNHVGGYFRFSVDVTKLVKYGQDNQLLVFVYDPTDLDVIPVGKQTRNPRHIWYRPCSGIWQSVWMESVSSDYVTQLDVSAGMDRTNSLSTAQMLMAPPVALTAHSSEKKGAPVKLSIIDESGHEIATQSGTSDKELKVRIGSPKLWTPSSPHLYNLTVTMGDDEVHSYTGFRTISTGVVNGIQRPLLNGDFVFMFGTLDQGFWPDGVYTPPSREAMIYDLKMLKSLGFNMLRKHIKVEPDLFYQACDEIGLMVIQDMPSVPDDSNRLPNAAQQQEFQRQLEILINEHKSYPSIVTWVLYNEGWGQLRNPPYPEEKLTEVVRKIDPTRLINAVTGWNDHGFGDFSDNHHYANPQCGTPFYSLASSPYDPKRIGFQGEFGGIGHNVSAEHLWKVQQAMDTINQTYELNDDLNVYNYRAGVLFREFREQIERYACSGGVWTQTTDVEGEVNGLYTYDRRVLRPDVKQWKDDIQSLYNAARARGGA</sequence>
<evidence type="ECO:0000313" key="8">
    <source>
        <dbReference type="EMBL" id="POR32096.1"/>
    </source>
</evidence>
<feature type="signal peptide" evidence="4">
    <location>
        <begin position="1"/>
        <end position="21"/>
    </location>
</feature>
<keyword evidence="9" id="KW-1185">Reference proteome</keyword>
<keyword evidence="4" id="KW-0732">Signal</keyword>
<dbReference type="GO" id="GO:0005975">
    <property type="term" value="P:carbohydrate metabolic process"/>
    <property type="evidence" value="ECO:0007669"/>
    <property type="project" value="InterPro"/>
</dbReference>
<dbReference type="InterPro" id="IPR013783">
    <property type="entry name" value="Ig-like_fold"/>
</dbReference>
<dbReference type="EMBL" id="PKSG01000907">
    <property type="protein sequence ID" value="POR32096.1"/>
    <property type="molecule type" value="Genomic_DNA"/>
</dbReference>
<feature type="domain" description="Glycoside hydrolase family 2 immunoglobulin-like beta-sandwich" evidence="5">
    <location>
        <begin position="256"/>
        <end position="327"/>
    </location>
</feature>
<evidence type="ECO:0000259" key="7">
    <source>
        <dbReference type="Pfam" id="PF02837"/>
    </source>
</evidence>
<dbReference type="SUPFAM" id="SSF51445">
    <property type="entry name" value="(Trans)glycosidases"/>
    <property type="match status" value="1"/>
</dbReference>
<dbReference type="InterPro" id="IPR036156">
    <property type="entry name" value="Beta-gal/glucu_dom_sf"/>
</dbReference>
<name>A0A2S4KPJ7_9HYPO</name>
<dbReference type="Gene3D" id="2.60.40.10">
    <property type="entry name" value="Immunoglobulins"/>
    <property type="match status" value="1"/>
</dbReference>
<comment type="similarity">
    <text evidence="1">Belongs to the glycosyl hydrolase 2 family.</text>
</comment>
<dbReference type="PANTHER" id="PTHR42732">
    <property type="entry name" value="BETA-GALACTOSIDASE"/>
    <property type="match status" value="1"/>
</dbReference>
<dbReference type="InterPro" id="IPR006104">
    <property type="entry name" value="Glyco_hydro_2_N"/>
</dbReference>
<proteinExistence type="inferred from homology"/>
<dbReference type="InterPro" id="IPR006103">
    <property type="entry name" value="Glyco_hydro_2_cat"/>
</dbReference>
<dbReference type="InterPro" id="IPR051913">
    <property type="entry name" value="GH2_Domain-Containing"/>
</dbReference>
<dbReference type="SUPFAM" id="SSF49785">
    <property type="entry name" value="Galactose-binding domain-like"/>
    <property type="match status" value="1"/>
</dbReference>
<reference evidence="8 9" key="1">
    <citation type="submission" date="2018-01" db="EMBL/GenBank/DDBJ databases">
        <title>Harnessing the power of phylogenomics to disentangle the directionality and signatures of interkingdom host jumping in the parasitic fungal genus Tolypocladium.</title>
        <authorList>
            <person name="Quandt C.A."/>
            <person name="Patterson W."/>
            <person name="Spatafora J.W."/>
        </authorList>
    </citation>
    <scope>NUCLEOTIDE SEQUENCE [LARGE SCALE GENOMIC DNA]</scope>
    <source>
        <strain evidence="8 9">NRBC 100945</strain>
    </source>
</reference>
<evidence type="ECO:0000259" key="5">
    <source>
        <dbReference type="Pfam" id="PF00703"/>
    </source>
</evidence>
<dbReference type="InterPro" id="IPR008979">
    <property type="entry name" value="Galactose-bd-like_sf"/>
</dbReference>
<dbReference type="Gene3D" id="3.20.20.80">
    <property type="entry name" value="Glycosidases"/>
    <property type="match status" value="1"/>
</dbReference>
<dbReference type="SUPFAM" id="SSF49303">
    <property type="entry name" value="beta-Galactosidase/glucuronidase domain"/>
    <property type="match status" value="1"/>
</dbReference>
<evidence type="ECO:0000256" key="3">
    <source>
        <dbReference type="ARBA" id="ARBA00023295"/>
    </source>
</evidence>
<feature type="domain" description="Glycoside hydrolase family 2 catalytic" evidence="6">
    <location>
        <begin position="369"/>
        <end position="496"/>
    </location>
</feature>
<comment type="caution">
    <text evidence="8">The sequence shown here is derived from an EMBL/GenBank/DDBJ whole genome shotgun (WGS) entry which is preliminary data.</text>
</comment>
<dbReference type="STRING" id="94208.A0A2S4KPJ7"/>
<feature type="domain" description="Glycosyl hydrolases family 2 sugar binding" evidence="7">
    <location>
        <begin position="116"/>
        <end position="194"/>
    </location>
</feature>
<gene>
    <name evidence="8" type="ORF">TPAR_07692</name>
</gene>
<dbReference type="Gene3D" id="2.60.120.260">
    <property type="entry name" value="Galactose-binding domain-like"/>
    <property type="match status" value="1"/>
</dbReference>
<evidence type="ECO:0000256" key="2">
    <source>
        <dbReference type="ARBA" id="ARBA00022801"/>
    </source>
</evidence>
<dbReference type="Proteomes" id="UP000237481">
    <property type="component" value="Unassembled WGS sequence"/>
</dbReference>
<dbReference type="InterPro" id="IPR017853">
    <property type="entry name" value="GH"/>
</dbReference>
<feature type="chain" id="PRO_5015577349" evidence="4">
    <location>
        <begin position="22"/>
        <end position="637"/>
    </location>
</feature>